<reference evidence="4" key="1">
    <citation type="submission" date="2016-06" db="UniProtKB">
        <authorList>
            <consortium name="WormBaseParasite"/>
        </authorList>
    </citation>
    <scope>IDENTIFICATION</scope>
</reference>
<gene>
    <name evidence="2" type="ORF">GPUH_LOCUS16572</name>
</gene>
<sequence>MQRDILRDLDELWSIINLWKESWNPMSNRWTRLEWQQLYGSCLLPAGYENVYCRSRYWFYRGRRNCSAVVVAQDAMQRDILRDVDELWSASGNGRRSAGMAGGSAAARTAEAEAARKTPVWRARDGGTARCRRRTGRL</sequence>
<feature type="region of interest" description="Disordered" evidence="1">
    <location>
        <begin position="92"/>
        <end position="119"/>
    </location>
</feature>
<dbReference type="WBParaSite" id="GPUH_0001659501-mRNA-1">
    <property type="protein sequence ID" value="GPUH_0001659501-mRNA-1"/>
    <property type="gene ID" value="GPUH_0001659501"/>
</dbReference>
<reference evidence="2 3" key="2">
    <citation type="submission" date="2018-11" db="EMBL/GenBank/DDBJ databases">
        <authorList>
            <consortium name="Pathogen Informatics"/>
        </authorList>
    </citation>
    <scope>NUCLEOTIDE SEQUENCE [LARGE SCALE GENOMIC DNA]</scope>
</reference>
<name>A0A183E6I2_9BILA</name>
<dbReference type="EMBL" id="UYRT01083938">
    <property type="protein sequence ID" value="VDN28140.1"/>
    <property type="molecule type" value="Genomic_DNA"/>
</dbReference>
<evidence type="ECO:0000313" key="4">
    <source>
        <dbReference type="WBParaSite" id="GPUH_0001659501-mRNA-1"/>
    </source>
</evidence>
<protein>
    <submittedName>
        <fullName evidence="4">Transposase</fullName>
    </submittedName>
</protein>
<evidence type="ECO:0000313" key="3">
    <source>
        <dbReference type="Proteomes" id="UP000271098"/>
    </source>
</evidence>
<dbReference type="AlphaFoldDB" id="A0A183E6I2"/>
<keyword evidence="3" id="KW-1185">Reference proteome</keyword>
<evidence type="ECO:0000256" key="1">
    <source>
        <dbReference type="SAM" id="MobiDB-lite"/>
    </source>
</evidence>
<evidence type="ECO:0000313" key="2">
    <source>
        <dbReference type="EMBL" id="VDN28140.1"/>
    </source>
</evidence>
<dbReference type="Proteomes" id="UP000271098">
    <property type="component" value="Unassembled WGS sequence"/>
</dbReference>
<accession>A0A183E6I2</accession>
<feature type="compositionally biased region" description="Low complexity" evidence="1">
    <location>
        <begin position="92"/>
        <end position="109"/>
    </location>
</feature>
<proteinExistence type="predicted"/>
<organism evidence="4">
    <name type="scientific">Gongylonema pulchrum</name>
    <dbReference type="NCBI Taxonomy" id="637853"/>
    <lineage>
        <taxon>Eukaryota</taxon>
        <taxon>Metazoa</taxon>
        <taxon>Ecdysozoa</taxon>
        <taxon>Nematoda</taxon>
        <taxon>Chromadorea</taxon>
        <taxon>Rhabditida</taxon>
        <taxon>Spirurina</taxon>
        <taxon>Spiruromorpha</taxon>
        <taxon>Spiruroidea</taxon>
        <taxon>Gongylonematidae</taxon>
        <taxon>Gongylonema</taxon>
    </lineage>
</organism>
<feature type="compositionally biased region" description="Basic and acidic residues" evidence="1">
    <location>
        <begin position="110"/>
        <end position="119"/>
    </location>
</feature>